<protein>
    <submittedName>
        <fullName evidence="1">Uncharacterized protein</fullName>
    </submittedName>
</protein>
<organism evidence="1 2">
    <name type="scientific">Smittium culicis</name>
    <dbReference type="NCBI Taxonomy" id="133412"/>
    <lineage>
        <taxon>Eukaryota</taxon>
        <taxon>Fungi</taxon>
        <taxon>Fungi incertae sedis</taxon>
        <taxon>Zoopagomycota</taxon>
        <taxon>Kickxellomycotina</taxon>
        <taxon>Harpellomycetes</taxon>
        <taxon>Harpellales</taxon>
        <taxon>Legeriomycetaceae</taxon>
        <taxon>Smittium</taxon>
    </lineage>
</organism>
<evidence type="ECO:0000313" key="2">
    <source>
        <dbReference type="Proteomes" id="UP000187429"/>
    </source>
</evidence>
<dbReference type="EMBL" id="LSSM01005253">
    <property type="protein sequence ID" value="OMJ13056.1"/>
    <property type="molecule type" value="Genomic_DNA"/>
</dbReference>
<dbReference type="Proteomes" id="UP000187429">
    <property type="component" value="Unassembled WGS sequence"/>
</dbReference>
<gene>
    <name evidence="1" type="ORF">AYI69_g9148</name>
</gene>
<keyword evidence="2" id="KW-1185">Reference proteome</keyword>
<proteinExistence type="predicted"/>
<evidence type="ECO:0000313" key="1">
    <source>
        <dbReference type="EMBL" id="OMJ13056.1"/>
    </source>
</evidence>
<dbReference type="AlphaFoldDB" id="A0A1R1XEN9"/>
<name>A0A1R1XEN9_9FUNG</name>
<reference evidence="2" key="1">
    <citation type="submission" date="2017-01" db="EMBL/GenBank/DDBJ databases">
        <authorList>
            <person name="Wang Y."/>
            <person name="White M."/>
            <person name="Kvist S."/>
            <person name="Moncalvo J.-M."/>
        </authorList>
    </citation>
    <scope>NUCLEOTIDE SEQUENCE [LARGE SCALE GENOMIC DNA]</scope>
    <source>
        <strain evidence="2">ID-206-W2</strain>
    </source>
</reference>
<comment type="caution">
    <text evidence="1">The sequence shown here is derived from an EMBL/GenBank/DDBJ whole genome shotgun (WGS) entry which is preliminary data.</text>
</comment>
<sequence length="82" mass="9578">MERIREELGISSVLLRTFIARERAFIKLLASKTRISDLTNKPIKAQKSTWVAESSDWIKRYYHRNATGHTVISFTNKKIKNN</sequence>
<accession>A0A1R1XEN9</accession>